<sequence>MTIRIVFLDRASLPAALPAPVASHEWIDHPHTEPVDTLARLAGARVAVVNKHVLDAATLAQLPDLKLVAVCATGVNNVDIDACRRLGITVCNVRNYGADSVAEHAFLLLLALKRNLLAYRTDMLAGRWQQSSQFCLLSAPITDLAGQRLLVAGSGDIGSNLAQKARAFGMEVFQLEHRGAVSVRPGYLSFDEGLASADALSLHLPLNDGTRGMIGAAELARMKPGCVLINTARGGLVDEAALVAALRDGPLAGAGFDVLSEEPPVNGNPLLDVELPNLIVTPHVAWASGRAMTTMARMLVDNIDAWLAGAPRNVVA</sequence>
<dbReference type="Gene3D" id="3.40.50.720">
    <property type="entry name" value="NAD(P)-binding Rossmann-like Domain"/>
    <property type="match status" value="2"/>
</dbReference>
<dbReference type="InterPro" id="IPR050418">
    <property type="entry name" value="D-iso_2-hydroxyacid_DH_PdxB"/>
</dbReference>
<keyword evidence="2 4" id="KW-0560">Oxidoreductase</keyword>
<evidence type="ECO:0000313" key="7">
    <source>
        <dbReference type="EMBL" id="AVY95879.1"/>
    </source>
</evidence>
<dbReference type="PROSITE" id="PS00671">
    <property type="entry name" value="D_2_HYDROXYACID_DH_3"/>
    <property type="match status" value="1"/>
</dbReference>
<dbReference type="PANTHER" id="PTHR43761">
    <property type="entry name" value="D-ISOMER SPECIFIC 2-HYDROXYACID DEHYDROGENASE FAMILY PROTEIN (AFU_ORTHOLOGUE AFUA_1G13630)"/>
    <property type="match status" value="1"/>
</dbReference>
<evidence type="ECO:0000256" key="4">
    <source>
        <dbReference type="RuleBase" id="RU003719"/>
    </source>
</evidence>
<name>A0A2S0PER7_9NEIS</name>
<dbReference type="SUPFAM" id="SSF51735">
    <property type="entry name" value="NAD(P)-binding Rossmann-fold domains"/>
    <property type="match status" value="1"/>
</dbReference>
<accession>A0A2S0PER7</accession>
<dbReference type="KEGG" id="maer:DAI18_18905"/>
<evidence type="ECO:0000259" key="6">
    <source>
        <dbReference type="Pfam" id="PF02826"/>
    </source>
</evidence>
<dbReference type="SUPFAM" id="SSF52283">
    <property type="entry name" value="Formate/glycerate dehydrogenase catalytic domain-like"/>
    <property type="match status" value="1"/>
</dbReference>
<evidence type="ECO:0000313" key="8">
    <source>
        <dbReference type="Proteomes" id="UP000244173"/>
    </source>
</evidence>
<dbReference type="STRING" id="1122240.GCA_000620105_03344"/>
<comment type="similarity">
    <text evidence="1 4">Belongs to the D-isomer specific 2-hydroxyacid dehydrogenase family.</text>
</comment>
<keyword evidence="8" id="KW-1185">Reference proteome</keyword>
<dbReference type="RefSeq" id="WP_107890234.1">
    <property type="nucleotide sequence ID" value="NZ_CP028519.1"/>
</dbReference>
<dbReference type="AlphaFoldDB" id="A0A2S0PER7"/>
<evidence type="ECO:0000259" key="5">
    <source>
        <dbReference type="Pfam" id="PF00389"/>
    </source>
</evidence>
<keyword evidence="3" id="KW-0520">NAD</keyword>
<dbReference type="GO" id="GO:0016616">
    <property type="term" value="F:oxidoreductase activity, acting on the CH-OH group of donors, NAD or NADP as acceptor"/>
    <property type="evidence" value="ECO:0007669"/>
    <property type="project" value="InterPro"/>
</dbReference>
<dbReference type="InterPro" id="IPR029753">
    <property type="entry name" value="D-isomer_DH_CS"/>
</dbReference>
<evidence type="ECO:0000256" key="2">
    <source>
        <dbReference type="ARBA" id="ARBA00023002"/>
    </source>
</evidence>
<dbReference type="InterPro" id="IPR006139">
    <property type="entry name" value="D-isomer_2_OHA_DH_cat_dom"/>
</dbReference>
<dbReference type="Pfam" id="PF00389">
    <property type="entry name" value="2-Hacid_dh"/>
    <property type="match status" value="1"/>
</dbReference>
<evidence type="ECO:0000256" key="1">
    <source>
        <dbReference type="ARBA" id="ARBA00005854"/>
    </source>
</evidence>
<reference evidence="7 8" key="1">
    <citation type="submission" date="2018-04" db="EMBL/GenBank/DDBJ databases">
        <title>Denitrifier Microvirgula.</title>
        <authorList>
            <person name="Anderson E."/>
            <person name="Jang J."/>
            <person name="Ishii S."/>
        </authorList>
    </citation>
    <scope>NUCLEOTIDE SEQUENCE [LARGE SCALE GENOMIC DNA]</scope>
    <source>
        <strain evidence="7 8">BE2.4</strain>
    </source>
</reference>
<dbReference type="CDD" id="cd12162">
    <property type="entry name" value="2-Hacid_dh_4"/>
    <property type="match status" value="1"/>
</dbReference>
<protein>
    <submittedName>
        <fullName evidence="7">Glycerate dehydrogenase</fullName>
    </submittedName>
</protein>
<feature type="domain" description="D-isomer specific 2-hydroxyacid dehydrogenase NAD-binding" evidence="6">
    <location>
        <begin position="107"/>
        <end position="285"/>
    </location>
</feature>
<dbReference type="OrthoDB" id="9805416at2"/>
<dbReference type="InterPro" id="IPR036291">
    <property type="entry name" value="NAD(P)-bd_dom_sf"/>
</dbReference>
<gene>
    <name evidence="7" type="ORF">DAI18_18905</name>
</gene>
<dbReference type="Pfam" id="PF02826">
    <property type="entry name" value="2-Hacid_dh_C"/>
    <property type="match status" value="1"/>
</dbReference>
<dbReference type="GO" id="GO:0051287">
    <property type="term" value="F:NAD binding"/>
    <property type="evidence" value="ECO:0007669"/>
    <property type="project" value="InterPro"/>
</dbReference>
<organism evidence="7 8">
    <name type="scientific">Microvirgula aerodenitrificans</name>
    <dbReference type="NCBI Taxonomy" id="57480"/>
    <lineage>
        <taxon>Bacteria</taxon>
        <taxon>Pseudomonadati</taxon>
        <taxon>Pseudomonadota</taxon>
        <taxon>Betaproteobacteria</taxon>
        <taxon>Neisseriales</taxon>
        <taxon>Aquaspirillaceae</taxon>
        <taxon>Microvirgula</taxon>
    </lineage>
</organism>
<dbReference type="EMBL" id="CP028519">
    <property type="protein sequence ID" value="AVY95879.1"/>
    <property type="molecule type" value="Genomic_DNA"/>
</dbReference>
<dbReference type="InterPro" id="IPR006140">
    <property type="entry name" value="D-isomer_DH_NAD-bd"/>
</dbReference>
<dbReference type="PANTHER" id="PTHR43761:SF1">
    <property type="entry name" value="D-ISOMER SPECIFIC 2-HYDROXYACID DEHYDROGENASE CATALYTIC DOMAIN-CONTAINING PROTEIN-RELATED"/>
    <property type="match status" value="1"/>
</dbReference>
<feature type="domain" description="D-isomer specific 2-hydroxyacid dehydrogenase catalytic" evidence="5">
    <location>
        <begin position="36"/>
        <end position="315"/>
    </location>
</feature>
<proteinExistence type="inferred from homology"/>
<evidence type="ECO:0000256" key="3">
    <source>
        <dbReference type="ARBA" id="ARBA00023027"/>
    </source>
</evidence>
<dbReference type="Proteomes" id="UP000244173">
    <property type="component" value="Chromosome"/>
</dbReference>